<dbReference type="Proteomes" id="UP000716906">
    <property type="component" value="Unassembled WGS sequence"/>
</dbReference>
<dbReference type="Gene3D" id="3.30.830.10">
    <property type="entry name" value="Metalloenzyme, LuxS/M16 peptidase-like"/>
    <property type="match status" value="4"/>
</dbReference>
<evidence type="ECO:0000259" key="1">
    <source>
        <dbReference type="SMART" id="SM01264"/>
    </source>
</evidence>
<gene>
    <name evidence="2" type="ORF">H7U36_12225</name>
</gene>
<dbReference type="InterPro" id="IPR011765">
    <property type="entry name" value="Pept_M16_N"/>
</dbReference>
<keyword evidence="3" id="KW-1185">Reference proteome</keyword>
<evidence type="ECO:0000313" key="3">
    <source>
        <dbReference type="Proteomes" id="UP000716906"/>
    </source>
</evidence>
<dbReference type="Pfam" id="PF00675">
    <property type="entry name" value="Peptidase_M16"/>
    <property type="match status" value="1"/>
</dbReference>
<name>A0ABS2EB62_9FIRM</name>
<dbReference type="SMART" id="SM01264">
    <property type="entry name" value="M16C_associated"/>
    <property type="match status" value="1"/>
</dbReference>
<dbReference type="Pfam" id="PF08367">
    <property type="entry name" value="M16C_assoc"/>
    <property type="match status" value="1"/>
</dbReference>
<dbReference type="InterPro" id="IPR055130">
    <property type="entry name" value="PreP_C"/>
</dbReference>
<feature type="domain" description="Peptidase M16C associated" evidence="1">
    <location>
        <begin position="466"/>
        <end position="716"/>
    </location>
</feature>
<dbReference type="Pfam" id="PF22516">
    <property type="entry name" value="PreP_C"/>
    <property type="match status" value="1"/>
</dbReference>
<evidence type="ECO:0000313" key="2">
    <source>
        <dbReference type="EMBL" id="MBM6738855.1"/>
    </source>
</evidence>
<comment type="caution">
    <text evidence="2">The sequence shown here is derived from an EMBL/GenBank/DDBJ whole genome shotgun (WGS) entry which is preliminary data.</text>
</comment>
<dbReference type="PANTHER" id="PTHR43016:SF13">
    <property type="entry name" value="PRESEQUENCE PROTEASE, MITOCHONDRIAL"/>
    <property type="match status" value="1"/>
</dbReference>
<dbReference type="RefSeq" id="WP_191493450.1">
    <property type="nucleotide sequence ID" value="NZ_JACLYY010000013.1"/>
</dbReference>
<dbReference type="PANTHER" id="PTHR43016">
    <property type="entry name" value="PRESEQUENCE PROTEASE"/>
    <property type="match status" value="1"/>
</dbReference>
<protein>
    <submittedName>
        <fullName evidence="2">Insulinase family protein</fullName>
    </submittedName>
</protein>
<dbReference type="InterPro" id="IPR007863">
    <property type="entry name" value="Peptidase_M16_C"/>
</dbReference>
<organism evidence="2 3">
    <name type="scientific">Faecalicatena fissicatena</name>
    <dbReference type="NCBI Taxonomy" id="290055"/>
    <lineage>
        <taxon>Bacteria</taxon>
        <taxon>Bacillati</taxon>
        <taxon>Bacillota</taxon>
        <taxon>Clostridia</taxon>
        <taxon>Lachnospirales</taxon>
        <taxon>Lachnospiraceae</taxon>
        <taxon>Faecalicatena</taxon>
    </lineage>
</organism>
<dbReference type="Pfam" id="PF05193">
    <property type="entry name" value="Peptidase_M16_C"/>
    <property type="match status" value="1"/>
</dbReference>
<dbReference type="SUPFAM" id="SSF63411">
    <property type="entry name" value="LuxS/MPP-like metallohydrolase"/>
    <property type="match status" value="4"/>
</dbReference>
<dbReference type="EMBL" id="JACLYY010000013">
    <property type="protein sequence ID" value="MBM6738855.1"/>
    <property type="molecule type" value="Genomic_DNA"/>
</dbReference>
<dbReference type="InterPro" id="IPR011249">
    <property type="entry name" value="Metalloenz_LuxS/M16"/>
</dbReference>
<sequence length="972" mass="108956">MDLKRQKTEQAAAAHGFVIDTRRELPQIGAVLWQMHFAKNGARLLWLERREENKTFAAAFKTLPSDDTGVFHILEHSLLCGSRKYPVSKPFVEMIKSSLQTFMNAFTFPDKTMYPVSSRNQKDFLNLVDVYLDAVLHPLCLEKEEIFRQEGWHYELDSQEGELSCNGVVYNEMKGMYASPDTLIDSALNRALFPDNCYQFQSGGDPACIPALTYEEYKAQYREYYHPSGAWFLLDGEMEIGPVLEKIGQVQSGFGPQQKDHPIPFQSPVHPGEVRIPYEAGEEDVERKTILAKGWVYGRFDEPAKDLACQTLCEMLCGSDEAPLKKALLERGLAENVEFSKVDGVQQPFAVLVVRHAAKEKEQEIWDTVRTVLEQLAAQGLDHRRLEAVISRMEFRYREKETGGFPQGLFNCMKMLESCLYGGDPAQNLCLGDAFLRLREGIEDGYFEQFIRENFLENPHCAQVVLFPSRELGERKRKEEAERFRRIKESWSSQEREQVIQKLAALRAFQNRPDRPQDLAALPVLSLADIEEETPDIPQQVTEEAGVKVLCHPLETEGIAHLVWYFLAGDLTEEELHLLSFLQTLLGQTRTARFSVLELAASLEGELGRFQTSVEVFAPRGETATCKPCFAVHVSALEEKLEEAKELTREVLLDTDFGDLAYLRGRLRQLKLSLEQHVLMHGDSYASLRIAAGCSAKGGAREALRGVSMLDWLREMDSQFEERGAELAGRLKELCRRLFVRRRAVLSVTGQMPREELPGLASFLPEGRAPKEAVSWSWEKPARKEGILVPAPVGFAGKGGHLAQCGARYSGAMAVAARILSYGYLWNTVRVKGGAYGTRLAITPGGDVAFTSFRDPSAAASLAVFDKAGASLRELCASGQELTSYIISTIAATEPLLTARQKGMQAAEDYMEQVTGQMRQRDRRQILCTTKEDLEKVSRILDEICEKGGSCIVGGQEILEAADGALSCRRDL</sequence>
<dbReference type="InterPro" id="IPR013578">
    <property type="entry name" value="Peptidase_M16C_assoc"/>
</dbReference>
<reference evidence="2 3" key="1">
    <citation type="journal article" date="2021" name="Sci. Rep.">
        <title>The distribution of antibiotic resistance genes in chicken gut microbiota commensals.</title>
        <authorList>
            <person name="Juricova H."/>
            <person name="Matiasovicova J."/>
            <person name="Kubasova T."/>
            <person name="Cejkova D."/>
            <person name="Rychlik I."/>
        </authorList>
    </citation>
    <scope>NUCLEOTIDE SEQUENCE [LARGE SCALE GENOMIC DNA]</scope>
    <source>
        <strain evidence="2 3">An773</strain>
    </source>
</reference>
<proteinExistence type="predicted"/>
<accession>A0ABS2EB62</accession>